<dbReference type="SMART" id="SM00382">
    <property type="entry name" value="AAA"/>
    <property type="match status" value="1"/>
</dbReference>
<gene>
    <name evidence="6" type="ORF">SAMN06265795_13023</name>
</gene>
<dbReference type="PANTHER" id="PTHR32071:SF116">
    <property type="entry name" value="TRANSCRIPTIONAL REGULATORY PROTEIN GLRR"/>
    <property type="match status" value="1"/>
</dbReference>
<keyword evidence="7" id="KW-1185">Reference proteome</keyword>
<dbReference type="PROSITE" id="PS50045">
    <property type="entry name" value="SIGMA54_INTERACT_4"/>
    <property type="match status" value="1"/>
</dbReference>
<dbReference type="GO" id="GO:0005524">
    <property type="term" value="F:ATP binding"/>
    <property type="evidence" value="ECO:0007669"/>
    <property type="project" value="UniProtKB-KW"/>
</dbReference>
<dbReference type="OrthoDB" id="9761705at2"/>
<dbReference type="InterPro" id="IPR003593">
    <property type="entry name" value="AAA+_ATPase"/>
</dbReference>
<dbReference type="InterPro" id="IPR027417">
    <property type="entry name" value="P-loop_NTPase"/>
</dbReference>
<evidence type="ECO:0000256" key="1">
    <source>
        <dbReference type="ARBA" id="ARBA00022741"/>
    </source>
</evidence>
<accession>A0A239M5M8</accession>
<dbReference type="InterPro" id="IPR002078">
    <property type="entry name" value="Sigma_54_int"/>
</dbReference>
<dbReference type="Pfam" id="PF00158">
    <property type="entry name" value="Sigma54_activat"/>
    <property type="match status" value="1"/>
</dbReference>
<dbReference type="Gene3D" id="3.40.50.300">
    <property type="entry name" value="P-loop containing nucleotide triphosphate hydrolases"/>
    <property type="match status" value="1"/>
</dbReference>
<keyword evidence="1" id="KW-0547">Nucleotide-binding</keyword>
<dbReference type="FunFam" id="3.40.50.300:FF:000006">
    <property type="entry name" value="DNA-binding transcriptional regulator NtrC"/>
    <property type="match status" value="1"/>
</dbReference>
<name>A0A239M5M8_9BURK</name>
<dbReference type="CDD" id="cd00009">
    <property type="entry name" value="AAA"/>
    <property type="match status" value="1"/>
</dbReference>
<dbReference type="InterPro" id="IPR025944">
    <property type="entry name" value="Sigma_54_int_dom_CS"/>
</dbReference>
<dbReference type="Gene3D" id="1.10.10.60">
    <property type="entry name" value="Homeodomain-like"/>
    <property type="match status" value="1"/>
</dbReference>
<keyword evidence="3" id="KW-0805">Transcription regulation</keyword>
<dbReference type="InterPro" id="IPR058031">
    <property type="entry name" value="AAA_lid_NorR"/>
</dbReference>
<dbReference type="Pfam" id="PF25601">
    <property type="entry name" value="AAA_lid_14"/>
    <property type="match status" value="1"/>
</dbReference>
<evidence type="ECO:0000256" key="4">
    <source>
        <dbReference type="ARBA" id="ARBA00023163"/>
    </source>
</evidence>
<protein>
    <submittedName>
        <fullName evidence="6">Two-component system, NtrC family, response regulator GlrR</fullName>
    </submittedName>
</protein>
<keyword evidence="4" id="KW-0804">Transcription</keyword>
<dbReference type="GO" id="GO:0006355">
    <property type="term" value="P:regulation of DNA-templated transcription"/>
    <property type="evidence" value="ECO:0007669"/>
    <property type="project" value="InterPro"/>
</dbReference>
<evidence type="ECO:0000256" key="3">
    <source>
        <dbReference type="ARBA" id="ARBA00023015"/>
    </source>
</evidence>
<evidence type="ECO:0000259" key="5">
    <source>
        <dbReference type="PROSITE" id="PS50045"/>
    </source>
</evidence>
<dbReference type="RefSeq" id="WP_143131461.1">
    <property type="nucleotide sequence ID" value="NZ_FZOT01000030.1"/>
</dbReference>
<dbReference type="AlphaFoldDB" id="A0A239M5M8"/>
<reference evidence="6 7" key="1">
    <citation type="submission" date="2017-06" db="EMBL/GenBank/DDBJ databases">
        <authorList>
            <person name="Kim H.J."/>
            <person name="Triplett B.A."/>
        </authorList>
    </citation>
    <scope>NUCLEOTIDE SEQUENCE [LARGE SCALE GENOMIC DNA]</scope>
    <source>
        <strain evidence="6 7">U15</strain>
    </source>
</reference>
<evidence type="ECO:0000313" key="6">
    <source>
        <dbReference type="EMBL" id="SNT37149.1"/>
    </source>
</evidence>
<feature type="domain" description="Sigma-54 factor interaction" evidence="5">
    <location>
        <begin position="153"/>
        <end position="366"/>
    </location>
</feature>
<dbReference type="EMBL" id="FZOT01000030">
    <property type="protein sequence ID" value="SNT37149.1"/>
    <property type="molecule type" value="Genomic_DNA"/>
</dbReference>
<proteinExistence type="predicted"/>
<organism evidence="6 7">
    <name type="scientific">Noviherbaspirillum humi</name>
    <dbReference type="NCBI Taxonomy" id="1688639"/>
    <lineage>
        <taxon>Bacteria</taxon>
        <taxon>Pseudomonadati</taxon>
        <taxon>Pseudomonadota</taxon>
        <taxon>Betaproteobacteria</taxon>
        <taxon>Burkholderiales</taxon>
        <taxon>Oxalobacteraceae</taxon>
        <taxon>Noviherbaspirillum</taxon>
    </lineage>
</organism>
<dbReference type="PROSITE" id="PS00688">
    <property type="entry name" value="SIGMA54_INTERACT_3"/>
    <property type="match status" value="1"/>
</dbReference>
<dbReference type="SUPFAM" id="SSF52540">
    <property type="entry name" value="P-loop containing nucleoside triphosphate hydrolases"/>
    <property type="match status" value="1"/>
</dbReference>
<evidence type="ECO:0000256" key="2">
    <source>
        <dbReference type="ARBA" id="ARBA00022840"/>
    </source>
</evidence>
<dbReference type="Gene3D" id="1.10.8.60">
    <property type="match status" value="1"/>
</dbReference>
<dbReference type="PANTHER" id="PTHR32071">
    <property type="entry name" value="TRANSCRIPTIONAL REGULATORY PROTEIN"/>
    <property type="match status" value="1"/>
</dbReference>
<evidence type="ECO:0000313" key="7">
    <source>
        <dbReference type="Proteomes" id="UP000198284"/>
    </source>
</evidence>
<dbReference type="Proteomes" id="UP000198284">
    <property type="component" value="Unassembled WGS sequence"/>
</dbReference>
<sequence>MGNQELLVIGGNSDYLTHVCNLLNDFGCSPRQNQVIDIAECLACINVSNHFLYCVSKLDATSLEEFKKLSLAAPAAEAVVLFSRPSAEQAFLYLNEGAAKVLVIPPTKEALPTQTMEKRLAECLPQNHLNLAAPNGRKSRSATEKRLANLALVARSNSNILISGPSGSGKNYCARFIHDHSRRKGFPFVVVDCASIPDTLIESELFGHEKGVFTGAANARTGLLREADRGTVVLLGIEDFSLNNQAKLLRALQEREERPVGSQVNIPIDIRVIATSRIDLRERVAKGEFREDLLYRLNTIHVSLPSLAERREDIPGILANFLDELKLAKGLSSEIRLSAQAFFALCCLPWPGNIRQLRNVIFQAAAFANFKYITEAEIAKAINSPVIKYSFRSAKQQLEADYLSLVMKKARGHVPLAANMAGRNRTEFYRLLKRNSMSPTSWQPPVERNVTAA</sequence>
<keyword evidence="2" id="KW-0067">ATP-binding</keyword>